<evidence type="ECO:0000256" key="1">
    <source>
        <dbReference type="ARBA" id="ARBA00022723"/>
    </source>
</evidence>
<keyword evidence="6" id="KW-1185">Reference proteome</keyword>
<dbReference type="AlphaFoldDB" id="A0A6N9TQZ2"/>
<dbReference type="PROSITE" id="PS51379">
    <property type="entry name" value="4FE4S_FER_2"/>
    <property type="match status" value="1"/>
</dbReference>
<dbReference type="Proteomes" id="UP000469346">
    <property type="component" value="Unassembled WGS sequence"/>
</dbReference>
<reference evidence="5 6" key="1">
    <citation type="submission" date="2020-02" db="EMBL/GenBank/DDBJ databases">
        <title>Comparative genomics of sulfur disproportionating microorganisms.</title>
        <authorList>
            <person name="Ward L.M."/>
            <person name="Bertran E."/>
            <person name="Johnston D.T."/>
        </authorList>
    </citation>
    <scope>NUCLEOTIDE SEQUENCE [LARGE SCALE GENOMIC DNA]</scope>
    <source>
        <strain evidence="5 6">DSM 100025</strain>
    </source>
</reference>
<evidence type="ECO:0000313" key="6">
    <source>
        <dbReference type="Proteomes" id="UP000469346"/>
    </source>
</evidence>
<dbReference type="Pfam" id="PF17179">
    <property type="entry name" value="Fer4_22"/>
    <property type="match status" value="1"/>
</dbReference>
<comment type="caution">
    <text evidence="5">The sequence shown here is derived from an EMBL/GenBank/DDBJ whole genome shotgun (WGS) entry which is preliminary data.</text>
</comment>
<dbReference type="InterPro" id="IPR017896">
    <property type="entry name" value="4Fe4S_Fe-S-bd"/>
</dbReference>
<evidence type="ECO:0000259" key="4">
    <source>
        <dbReference type="PROSITE" id="PS51379"/>
    </source>
</evidence>
<accession>A0A6N9TQZ2</accession>
<dbReference type="EMBL" id="JAAGRR010000021">
    <property type="protein sequence ID" value="NDY41857.1"/>
    <property type="molecule type" value="Genomic_DNA"/>
</dbReference>
<keyword evidence="1" id="KW-0479">Metal-binding</keyword>
<keyword evidence="3" id="KW-0411">Iron-sulfur</keyword>
<evidence type="ECO:0000313" key="5">
    <source>
        <dbReference type="EMBL" id="NDY41857.1"/>
    </source>
</evidence>
<evidence type="ECO:0000256" key="2">
    <source>
        <dbReference type="ARBA" id="ARBA00023004"/>
    </source>
</evidence>
<feature type="domain" description="4Fe-4S ferredoxin-type" evidence="4">
    <location>
        <begin position="237"/>
        <end position="267"/>
    </location>
</feature>
<name>A0A6N9TQZ2_DISTH</name>
<dbReference type="GO" id="GO:0051536">
    <property type="term" value="F:iron-sulfur cluster binding"/>
    <property type="evidence" value="ECO:0007669"/>
    <property type="project" value="UniProtKB-KW"/>
</dbReference>
<organism evidence="5 6">
    <name type="scientific">Dissulfurirhabdus thermomarina</name>
    <dbReference type="NCBI Taxonomy" id="1765737"/>
    <lineage>
        <taxon>Bacteria</taxon>
        <taxon>Deltaproteobacteria</taxon>
        <taxon>Dissulfurirhabdaceae</taxon>
        <taxon>Dissulfurirhabdus</taxon>
    </lineage>
</organism>
<protein>
    <submittedName>
        <fullName evidence="5">4Fe-4S ferredoxin</fullName>
    </submittedName>
</protein>
<dbReference type="PANTHER" id="PTHR40447">
    <property type="entry name" value="ANAEROBIC SULFITE REDUCTASE SUBUNIT A"/>
    <property type="match status" value="1"/>
</dbReference>
<keyword evidence="2" id="KW-0408">Iron</keyword>
<dbReference type="InterPro" id="IPR017900">
    <property type="entry name" value="4Fe4S_Fe_S_CS"/>
</dbReference>
<gene>
    <name evidence="5" type="ORF">G3N55_03185</name>
</gene>
<dbReference type="PROSITE" id="PS00198">
    <property type="entry name" value="4FE4S_FER_1"/>
    <property type="match status" value="1"/>
</dbReference>
<dbReference type="GO" id="GO:0046872">
    <property type="term" value="F:metal ion binding"/>
    <property type="evidence" value="ECO:0007669"/>
    <property type="project" value="UniProtKB-KW"/>
</dbReference>
<proteinExistence type="predicted"/>
<dbReference type="SUPFAM" id="SSF46548">
    <property type="entry name" value="alpha-helical ferredoxin"/>
    <property type="match status" value="1"/>
</dbReference>
<dbReference type="PANTHER" id="PTHR40447:SF1">
    <property type="entry name" value="ANAEROBIC SULFITE REDUCTASE SUBUNIT A"/>
    <property type="match status" value="1"/>
</dbReference>
<evidence type="ECO:0000256" key="3">
    <source>
        <dbReference type="ARBA" id="ARBA00023014"/>
    </source>
</evidence>
<dbReference type="RefSeq" id="WP_163298011.1">
    <property type="nucleotide sequence ID" value="NZ_JAAGRR010000021.1"/>
</dbReference>
<sequence length="362" mass="40603">MPQDAFILEKDHLVPLLRRLGRDRRLVAPVRNGYGDTLYAPVTDLEEDGLDLEARPQNSLKGFFFPQRERLFSYTVAPDTGGGHRYAFETHLPEERPTVYFGVRSCDLFGVLYCDLVFLKGRRRDAYYQRRRAGAVFATLACHHPFAGCFCNATRTGPSLELGFDLQLFDLGDRFYVETGKPGGAEIVARWPAFFQPAGEPDRQAQFQAALEARGLFERKIHVDLAVGLLAGREPEGVVRRLSERCQDCGGCAFVCPTCTCFTITDQPLDEHHGERVRTWDACTFSGFTRMAGDANPVDGATERVRRRFLHKLRHDVARHGRPSCVGCGRCLGICFGGVDMARFVEMVCSFGNHHATDEDAR</sequence>